<comment type="caution">
    <text evidence="2">The sequence shown here is derived from an EMBL/GenBank/DDBJ whole genome shotgun (WGS) entry which is preliminary data.</text>
</comment>
<keyword evidence="3" id="KW-1185">Reference proteome</keyword>
<accession>A0AAD4NHC3</accession>
<evidence type="ECO:0000313" key="3">
    <source>
        <dbReference type="Proteomes" id="UP001201812"/>
    </source>
</evidence>
<evidence type="ECO:0000256" key="1">
    <source>
        <dbReference type="SAM" id="MobiDB-lite"/>
    </source>
</evidence>
<reference evidence="2" key="1">
    <citation type="submission" date="2022-01" db="EMBL/GenBank/DDBJ databases">
        <title>Genome Sequence Resource for Two Populations of Ditylenchus destructor, the Migratory Endoparasitic Phytonematode.</title>
        <authorList>
            <person name="Zhang H."/>
            <person name="Lin R."/>
            <person name="Xie B."/>
        </authorList>
    </citation>
    <scope>NUCLEOTIDE SEQUENCE</scope>
    <source>
        <strain evidence="2">BazhouSP</strain>
    </source>
</reference>
<dbReference type="Proteomes" id="UP001201812">
    <property type="component" value="Unassembled WGS sequence"/>
</dbReference>
<feature type="compositionally biased region" description="Basic and acidic residues" evidence="1">
    <location>
        <begin position="418"/>
        <end position="432"/>
    </location>
</feature>
<sequence length="510" mass="58178">MDSALDNITRELFAQLRGVNAKKDVDTLICPRCFDRLQPMLLKIERDEKDGLDYQTIWWTCRGLKKKTCIFPLNIPTNVFWTRRTMEQMRQCLLPLPNIHLLPSDLHYLYPKIFKRGSEIKNVEQISKVASFARSENNSQMNENVKTTFPAPFFHEPTHAEVATIIYQNNTLDDEIPDLSDRIKYGEADSRRNVELFADPSSAVDSTLFLRYATDTFLSSINSEMSRKKLITPPLAINQKQQLRVSNYVEKIRDAWSNFEATQTSPVNSATYDTRIINRKTRKRKMLDFNIPCALKKFDASERARSLSMRLGISETQPSIHEESIPYHTPVTENENLVCEDEREVVYEPPSQIHPDSPFVNVPECGASDTNTSSHSATTSVTSQIRIDGGISATRLPSLGDPELDNLLQQKYREIITRDKFTKRKQDHERPDSQASQEPQIGSNADDTLQYQMDKSRQIPNSVVQHGASISHNGHANGNGNYACLNNFDPNAFPDFPDYTDDLSYGLDLF</sequence>
<name>A0AAD4NHC3_9BILA</name>
<evidence type="ECO:0000313" key="2">
    <source>
        <dbReference type="EMBL" id="KAI1725601.1"/>
    </source>
</evidence>
<organism evidence="2 3">
    <name type="scientific">Ditylenchus destructor</name>
    <dbReference type="NCBI Taxonomy" id="166010"/>
    <lineage>
        <taxon>Eukaryota</taxon>
        <taxon>Metazoa</taxon>
        <taxon>Ecdysozoa</taxon>
        <taxon>Nematoda</taxon>
        <taxon>Chromadorea</taxon>
        <taxon>Rhabditida</taxon>
        <taxon>Tylenchina</taxon>
        <taxon>Tylenchomorpha</taxon>
        <taxon>Sphaerularioidea</taxon>
        <taxon>Anguinidae</taxon>
        <taxon>Anguininae</taxon>
        <taxon>Ditylenchus</taxon>
    </lineage>
</organism>
<gene>
    <name evidence="2" type="ORF">DdX_02263</name>
</gene>
<dbReference type="AlphaFoldDB" id="A0AAD4NHC3"/>
<dbReference type="EMBL" id="JAKKPZ010000002">
    <property type="protein sequence ID" value="KAI1725601.1"/>
    <property type="molecule type" value="Genomic_DNA"/>
</dbReference>
<protein>
    <submittedName>
        <fullName evidence="2">Uncharacterized protein</fullName>
    </submittedName>
</protein>
<proteinExistence type="predicted"/>
<feature type="compositionally biased region" description="Polar residues" evidence="1">
    <location>
        <begin position="433"/>
        <end position="444"/>
    </location>
</feature>
<feature type="region of interest" description="Disordered" evidence="1">
    <location>
        <begin position="418"/>
        <end position="444"/>
    </location>
</feature>